<reference evidence="2" key="1">
    <citation type="submission" date="2021-01" db="EMBL/GenBank/DDBJ databases">
        <title>Whole genome shotgun sequence of Actinoplanes cyaneus NBRC 14990.</title>
        <authorList>
            <person name="Komaki H."/>
            <person name="Tamura T."/>
        </authorList>
    </citation>
    <scope>NUCLEOTIDE SEQUENCE</scope>
    <source>
        <strain evidence="2">NBRC 14990</strain>
    </source>
</reference>
<evidence type="ECO:0000313" key="2">
    <source>
        <dbReference type="EMBL" id="GID62901.1"/>
    </source>
</evidence>
<comment type="caution">
    <text evidence="2">The sequence shown here is derived from an EMBL/GenBank/DDBJ whole genome shotgun (WGS) entry which is preliminary data.</text>
</comment>
<feature type="transmembrane region" description="Helical" evidence="1">
    <location>
        <begin position="12"/>
        <end position="40"/>
    </location>
</feature>
<evidence type="ECO:0000256" key="1">
    <source>
        <dbReference type="SAM" id="Phobius"/>
    </source>
</evidence>
<gene>
    <name evidence="2" type="ORF">Acy02nite_07820</name>
</gene>
<keyword evidence="1" id="KW-1133">Transmembrane helix</keyword>
<name>A0A919M9D1_9ACTN</name>
<sequence length="113" mass="12249">MQGVGRVPHVEVSAGTVLLLLGMIVLVVQPGAIPFTYAVATRHVRRGGQRPPLVATGAYLLGCLFTLVCVAAFFCSEFPMLWAAVLGYVPMWLFAYLILRQPDVQPGGRHLRG</sequence>
<accession>A0A919M9D1</accession>
<keyword evidence="3" id="KW-1185">Reference proteome</keyword>
<proteinExistence type="predicted"/>
<evidence type="ECO:0000313" key="3">
    <source>
        <dbReference type="Proteomes" id="UP000619479"/>
    </source>
</evidence>
<protein>
    <submittedName>
        <fullName evidence="2">Uncharacterized protein</fullName>
    </submittedName>
</protein>
<organism evidence="2 3">
    <name type="scientific">Actinoplanes cyaneus</name>
    <dbReference type="NCBI Taxonomy" id="52696"/>
    <lineage>
        <taxon>Bacteria</taxon>
        <taxon>Bacillati</taxon>
        <taxon>Actinomycetota</taxon>
        <taxon>Actinomycetes</taxon>
        <taxon>Micromonosporales</taxon>
        <taxon>Micromonosporaceae</taxon>
        <taxon>Actinoplanes</taxon>
    </lineage>
</organism>
<dbReference type="EMBL" id="BOMH01000005">
    <property type="protein sequence ID" value="GID62901.1"/>
    <property type="molecule type" value="Genomic_DNA"/>
</dbReference>
<feature type="transmembrane region" description="Helical" evidence="1">
    <location>
        <begin position="52"/>
        <end position="74"/>
    </location>
</feature>
<keyword evidence="1" id="KW-0472">Membrane</keyword>
<keyword evidence="1" id="KW-0812">Transmembrane</keyword>
<dbReference type="Proteomes" id="UP000619479">
    <property type="component" value="Unassembled WGS sequence"/>
</dbReference>
<feature type="transmembrane region" description="Helical" evidence="1">
    <location>
        <begin position="80"/>
        <end position="99"/>
    </location>
</feature>
<dbReference type="AlphaFoldDB" id="A0A919M9D1"/>